<evidence type="ECO:0000313" key="1">
    <source>
        <dbReference type="EMBL" id="CAJ2637763.1"/>
    </source>
</evidence>
<sequence>MVTLHYLTHTIGMLFEYLLLIQIPNINSSGRNMSYHYQFPDSPPTFYSSSDNFESQAQTTFDRFGDRVDSTMKWAVIESVVYGVVVIIAVTAIVHAIIQCLKKAGTAIPAYSQISTTENDNQISSNSLHATNKIEVVIPEDSKAEFPTMERFLSNINREKPIRFTPEKLDEITKNYSTILGSGAFGVVFKGEFPNGEKVAVKVLNYLDMGMEEQFKAEVSTIGRTYHNNLVKLFGFCFHHDTRALVYEYVENGSLDKYLFGSTNREVELRKLHDIAIGTAKGIAYLHEECQHRIIHYDIKPENVLLDMNLVPKIADFGLAKLRSRESKIVMNTHFRGTRGYAAPEMWKAYPVTYRCDVYSFGILLFEIVGRRRHFDSSYSESQQWFPKWTWEMFENNELVVMLALCGIEEKDNEIAERMLKVALWCVQYSPNDRPQMSTIVKMLEGEIEISSPPFPFENLVPAAKENLTTEGSIADSDTTTSSWNTESLREFGFRTKHNVFEIETCLE</sequence>
<dbReference type="EMBL" id="CASHSV030000013">
    <property type="protein sequence ID" value="CAJ2637763.1"/>
    <property type="molecule type" value="Genomic_DNA"/>
</dbReference>
<dbReference type="Proteomes" id="UP001177021">
    <property type="component" value="Unassembled WGS sequence"/>
</dbReference>
<keyword evidence="2" id="KW-1185">Reference proteome</keyword>
<name>A0ACB0J1W8_TRIPR</name>
<protein>
    <submittedName>
        <fullName evidence="1">Uncharacterized protein</fullName>
    </submittedName>
</protein>
<accession>A0ACB0J1W8</accession>
<gene>
    <name evidence="1" type="ORF">MILVUS5_LOCUS8072</name>
</gene>
<organism evidence="1 2">
    <name type="scientific">Trifolium pratense</name>
    <name type="common">Red clover</name>
    <dbReference type="NCBI Taxonomy" id="57577"/>
    <lineage>
        <taxon>Eukaryota</taxon>
        <taxon>Viridiplantae</taxon>
        <taxon>Streptophyta</taxon>
        <taxon>Embryophyta</taxon>
        <taxon>Tracheophyta</taxon>
        <taxon>Spermatophyta</taxon>
        <taxon>Magnoliopsida</taxon>
        <taxon>eudicotyledons</taxon>
        <taxon>Gunneridae</taxon>
        <taxon>Pentapetalae</taxon>
        <taxon>rosids</taxon>
        <taxon>fabids</taxon>
        <taxon>Fabales</taxon>
        <taxon>Fabaceae</taxon>
        <taxon>Papilionoideae</taxon>
        <taxon>50 kb inversion clade</taxon>
        <taxon>NPAAA clade</taxon>
        <taxon>Hologalegina</taxon>
        <taxon>IRL clade</taxon>
        <taxon>Trifolieae</taxon>
        <taxon>Trifolium</taxon>
    </lineage>
</organism>
<proteinExistence type="predicted"/>
<reference evidence="1" key="1">
    <citation type="submission" date="2023-10" db="EMBL/GenBank/DDBJ databases">
        <authorList>
            <person name="Rodriguez Cubillos JULIANA M."/>
            <person name="De Vega J."/>
        </authorList>
    </citation>
    <scope>NUCLEOTIDE SEQUENCE</scope>
</reference>
<evidence type="ECO:0000313" key="2">
    <source>
        <dbReference type="Proteomes" id="UP001177021"/>
    </source>
</evidence>
<comment type="caution">
    <text evidence="1">The sequence shown here is derived from an EMBL/GenBank/DDBJ whole genome shotgun (WGS) entry which is preliminary data.</text>
</comment>